<name>A0A2M9XF44_9LEPT</name>
<dbReference type="RefSeq" id="WP_100706102.1">
    <property type="nucleotide sequence ID" value="NZ_NPDL01000003.1"/>
</dbReference>
<evidence type="ECO:0000313" key="2">
    <source>
        <dbReference type="Proteomes" id="UP000232196"/>
    </source>
</evidence>
<dbReference type="AlphaFoldDB" id="A0A2M9XF44"/>
<evidence type="ECO:0000313" key="1">
    <source>
        <dbReference type="EMBL" id="PJZ26315.1"/>
    </source>
</evidence>
<comment type="caution">
    <text evidence="1">The sequence shown here is derived from an EMBL/GenBank/DDBJ whole genome shotgun (WGS) entry which is preliminary data.</text>
</comment>
<dbReference type="Gene3D" id="1.20.1270.360">
    <property type="match status" value="1"/>
</dbReference>
<dbReference type="InterPro" id="IPR030913">
    <property type="entry name" value="Csp1_Cys_rich"/>
</dbReference>
<reference evidence="1 2" key="1">
    <citation type="submission" date="2017-07" db="EMBL/GenBank/DDBJ databases">
        <title>Leptospira spp. isolated from tropical soils.</title>
        <authorList>
            <person name="Thibeaux R."/>
            <person name="Iraola G."/>
            <person name="Ferres I."/>
            <person name="Bierque E."/>
            <person name="Girault D."/>
            <person name="Soupe-Gilbert M.-E."/>
            <person name="Picardeau M."/>
            <person name="Goarant C."/>
        </authorList>
    </citation>
    <scope>NUCLEOTIDE SEQUENCE [LARGE SCALE GENOMIC DNA]</scope>
    <source>
        <strain evidence="1 2">MCA1-C-A1</strain>
    </source>
</reference>
<dbReference type="PANTHER" id="PTHR37310:SF1">
    <property type="entry name" value="CYTOPLASMIC PROTEIN"/>
    <property type="match status" value="1"/>
</dbReference>
<dbReference type="EMBL" id="NPDN01000003">
    <property type="protein sequence ID" value="PJZ26315.1"/>
    <property type="molecule type" value="Genomic_DNA"/>
</dbReference>
<dbReference type="PANTHER" id="PTHR37310">
    <property type="entry name" value="CYTOPLASMIC PROTEIN-RELATED"/>
    <property type="match status" value="1"/>
</dbReference>
<sequence>MEQKISRKQILGLGATTMALLASSSVLGHDHGDKKASKKKKSDKISVPGSAIEASSACILKGRICISMCVNMLAEGDKEMADCLRSVEETVALCDAFVVLSSLGSASTKKLASICLESCERCAAQCDKHADHHEECKSCGEACKACISEFKKLLAA</sequence>
<dbReference type="InterPro" id="IPR005560">
    <property type="entry name" value="Csp_YhjQ"/>
</dbReference>
<keyword evidence="2" id="KW-1185">Reference proteome</keyword>
<accession>A0A2M9XF44</accession>
<gene>
    <name evidence="1" type="ORF">CH357_07415</name>
</gene>
<organism evidence="1 2">
    <name type="scientific">Leptospira hartskeerlii</name>
    <dbReference type="NCBI Taxonomy" id="2023177"/>
    <lineage>
        <taxon>Bacteria</taxon>
        <taxon>Pseudomonadati</taxon>
        <taxon>Spirochaetota</taxon>
        <taxon>Spirochaetia</taxon>
        <taxon>Leptospirales</taxon>
        <taxon>Leptospiraceae</taxon>
        <taxon>Leptospira</taxon>
    </lineage>
</organism>
<dbReference type="NCBIfam" id="TIGR04401">
    <property type="entry name" value="TAT_Cys_rich"/>
    <property type="match status" value="1"/>
</dbReference>
<dbReference type="OrthoDB" id="5396211at2"/>
<dbReference type="Pfam" id="PF03860">
    <property type="entry name" value="Csp"/>
    <property type="match status" value="1"/>
</dbReference>
<protein>
    <submittedName>
        <fullName evidence="1">Twin-arginine translocation signal protein</fullName>
    </submittedName>
</protein>
<proteinExistence type="predicted"/>
<dbReference type="Proteomes" id="UP000232196">
    <property type="component" value="Unassembled WGS sequence"/>
</dbReference>